<dbReference type="Proteomes" id="UP000828251">
    <property type="component" value="Unassembled WGS sequence"/>
</dbReference>
<proteinExistence type="inferred from homology"/>
<feature type="domain" description="Gnk2-homologous" evidence="6">
    <location>
        <begin position="17"/>
        <end position="105"/>
    </location>
</feature>
<evidence type="ECO:0000313" key="7">
    <source>
        <dbReference type="EMBL" id="KAH1048152.1"/>
    </source>
</evidence>
<dbReference type="InterPro" id="IPR050581">
    <property type="entry name" value="CRR_secretory_protein"/>
</dbReference>
<organism evidence="7 8">
    <name type="scientific">Gossypium stocksii</name>
    <dbReference type="NCBI Taxonomy" id="47602"/>
    <lineage>
        <taxon>Eukaryota</taxon>
        <taxon>Viridiplantae</taxon>
        <taxon>Streptophyta</taxon>
        <taxon>Embryophyta</taxon>
        <taxon>Tracheophyta</taxon>
        <taxon>Spermatophyta</taxon>
        <taxon>Magnoliopsida</taxon>
        <taxon>eudicotyledons</taxon>
        <taxon>Gunneridae</taxon>
        <taxon>Pentapetalae</taxon>
        <taxon>rosids</taxon>
        <taxon>malvids</taxon>
        <taxon>Malvales</taxon>
        <taxon>Malvaceae</taxon>
        <taxon>Malvoideae</taxon>
        <taxon>Gossypium</taxon>
    </lineage>
</organism>
<comment type="subcellular location">
    <subcellularLocation>
        <location evidence="1">Secreted</location>
    </subcellularLocation>
</comment>
<dbReference type="InterPro" id="IPR002902">
    <property type="entry name" value="GNK2"/>
</dbReference>
<evidence type="ECO:0000256" key="5">
    <source>
        <dbReference type="ARBA" id="ARBA00038515"/>
    </source>
</evidence>
<dbReference type="Pfam" id="PF01657">
    <property type="entry name" value="Stress-antifung"/>
    <property type="match status" value="1"/>
</dbReference>
<evidence type="ECO:0000256" key="2">
    <source>
        <dbReference type="ARBA" id="ARBA00022525"/>
    </source>
</evidence>
<gene>
    <name evidence="7" type="ORF">J1N35_038936</name>
</gene>
<keyword evidence="8" id="KW-1185">Reference proteome</keyword>
<dbReference type="OrthoDB" id="696781at2759"/>
<dbReference type="PROSITE" id="PS51473">
    <property type="entry name" value="GNK2"/>
    <property type="match status" value="1"/>
</dbReference>
<evidence type="ECO:0000256" key="3">
    <source>
        <dbReference type="ARBA" id="ARBA00022729"/>
    </source>
</evidence>
<evidence type="ECO:0000259" key="6">
    <source>
        <dbReference type="PROSITE" id="PS51473"/>
    </source>
</evidence>
<comment type="similarity">
    <text evidence="5">Belongs to the cysteine-rich repeat secretory protein family.</text>
</comment>
<keyword evidence="4" id="KW-0677">Repeat</keyword>
<evidence type="ECO:0000256" key="1">
    <source>
        <dbReference type="ARBA" id="ARBA00004613"/>
    </source>
</evidence>
<dbReference type="InterPro" id="IPR038408">
    <property type="entry name" value="GNK2_sf"/>
</dbReference>
<protein>
    <recommendedName>
        <fullName evidence="6">Gnk2-homologous domain-containing protein</fullName>
    </recommendedName>
</protein>
<evidence type="ECO:0000256" key="4">
    <source>
        <dbReference type="ARBA" id="ARBA00022737"/>
    </source>
</evidence>
<sequence>MASYFVEAMCRPRTVKPVLWNQAVKYGNATLMTKWFNAKTKELLSELATQAYTNPKMYAAGEMELYGSKKLYGLTQCTRDLSSTECKKCLDGIIGELPSCCDGKE</sequence>
<keyword evidence="3" id="KW-0732">Signal</keyword>
<dbReference type="EMBL" id="JAIQCV010000011">
    <property type="protein sequence ID" value="KAH1048152.1"/>
    <property type="molecule type" value="Genomic_DNA"/>
</dbReference>
<accession>A0A9D3ZNA3</accession>
<keyword evidence="2" id="KW-0964">Secreted</keyword>
<comment type="caution">
    <text evidence="7">The sequence shown here is derived from an EMBL/GenBank/DDBJ whole genome shotgun (WGS) entry which is preliminary data.</text>
</comment>
<dbReference type="PANTHER" id="PTHR32411">
    <property type="entry name" value="CYSTEINE-RICH REPEAT SECRETORY PROTEIN 38-RELATED"/>
    <property type="match status" value="1"/>
</dbReference>
<dbReference type="AlphaFoldDB" id="A0A9D3ZNA3"/>
<dbReference type="CDD" id="cd23509">
    <property type="entry name" value="Gnk2-like"/>
    <property type="match status" value="1"/>
</dbReference>
<evidence type="ECO:0000313" key="8">
    <source>
        <dbReference type="Proteomes" id="UP000828251"/>
    </source>
</evidence>
<reference evidence="7 8" key="1">
    <citation type="journal article" date="2021" name="Plant Biotechnol. J.">
        <title>Multi-omics assisted identification of the key and species-specific regulatory components of drought-tolerant mechanisms in Gossypium stocksii.</title>
        <authorList>
            <person name="Yu D."/>
            <person name="Ke L."/>
            <person name="Zhang D."/>
            <person name="Wu Y."/>
            <person name="Sun Y."/>
            <person name="Mei J."/>
            <person name="Sun J."/>
            <person name="Sun Y."/>
        </authorList>
    </citation>
    <scope>NUCLEOTIDE SEQUENCE [LARGE SCALE GENOMIC DNA]</scope>
    <source>
        <strain evidence="8">cv. E1</strain>
        <tissue evidence="7">Leaf</tissue>
    </source>
</reference>
<dbReference type="Gene3D" id="3.30.430.20">
    <property type="entry name" value="Gnk2 domain, C-X8-C-X2-C motif"/>
    <property type="match status" value="1"/>
</dbReference>
<name>A0A9D3ZNA3_9ROSI</name>
<dbReference type="PANTHER" id="PTHR32411:SF43">
    <property type="entry name" value="CYSTEINE-RICH REPEAT SECRETORY PROTEIN 38"/>
    <property type="match status" value="1"/>
</dbReference>
<dbReference type="GO" id="GO:0005576">
    <property type="term" value="C:extracellular region"/>
    <property type="evidence" value="ECO:0007669"/>
    <property type="project" value="UniProtKB-SubCell"/>
</dbReference>